<dbReference type="GO" id="GO:0005886">
    <property type="term" value="C:plasma membrane"/>
    <property type="evidence" value="ECO:0007669"/>
    <property type="project" value="UniProtKB-SubCell"/>
</dbReference>
<organism evidence="9 10">
    <name type="scientific">Paenibacillus beijingensis</name>
    <dbReference type="NCBI Taxonomy" id="1126833"/>
    <lineage>
        <taxon>Bacteria</taxon>
        <taxon>Bacillati</taxon>
        <taxon>Bacillota</taxon>
        <taxon>Bacilli</taxon>
        <taxon>Bacillales</taxon>
        <taxon>Paenibacillaceae</taxon>
        <taxon>Paenibacillus</taxon>
    </lineage>
</organism>
<dbReference type="InterPro" id="IPR037185">
    <property type="entry name" value="EmrE-like"/>
</dbReference>
<dbReference type="PANTHER" id="PTHR42920:SF5">
    <property type="entry name" value="EAMA DOMAIN-CONTAINING PROTEIN"/>
    <property type="match status" value="1"/>
</dbReference>
<protein>
    <recommendedName>
        <fullName evidence="8">EamA domain-containing protein</fullName>
    </recommendedName>
</protein>
<keyword evidence="4 7" id="KW-0812">Transmembrane</keyword>
<feature type="transmembrane region" description="Helical" evidence="7">
    <location>
        <begin position="154"/>
        <end position="175"/>
    </location>
</feature>
<feature type="transmembrane region" description="Helical" evidence="7">
    <location>
        <begin position="130"/>
        <end position="148"/>
    </location>
</feature>
<keyword evidence="6 7" id="KW-0472">Membrane</keyword>
<reference evidence="10" key="2">
    <citation type="submission" date="2015-03" db="EMBL/GenBank/DDBJ databases">
        <title>Genome sequence of Paenibacillus beijingensis strain DSM 24997T.</title>
        <authorList>
            <person name="Kwak Y."/>
            <person name="Shin J.-H."/>
        </authorList>
    </citation>
    <scope>NUCLEOTIDE SEQUENCE [LARGE SCALE GENOMIC DNA]</scope>
    <source>
        <strain evidence="10">DSM 24997</strain>
    </source>
</reference>
<keyword evidence="5 7" id="KW-1133">Transmembrane helix</keyword>
<keyword evidence="3" id="KW-1003">Cell membrane</keyword>
<sequence length="302" mass="32869">MSVQPNSAPSTARSQWLADAAVLLVAVFWGSSFITAQKVILIYPLFLFLFFRFTLSMLLLLPAVWGKLKSFTPETLKTGAIFGLFLSLIFSLETLGIAYTTATNAGFLISLCIVFVPVIEALLSRRLPNMLVLGAVLLSFVGTGMLTLKTGYSFNIGDLFILSAAVVRALFMIFSKKLTDGKKTDNALLTFVQLGIVALCTGIVSFLKYPPTQMKLPSPEVWASLLYLAVFCTIYAFYVQLTFIRRSSPARVGLLLGTEPLFAALFGITLGQETVTAVGWVGGICILVATWMGRRAEEASRA</sequence>
<dbReference type="AlphaFoldDB" id="A0A0D5NHD8"/>
<feature type="transmembrane region" description="Helical" evidence="7">
    <location>
        <begin position="105"/>
        <end position="123"/>
    </location>
</feature>
<proteinExistence type="inferred from homology"/>
<reference evidence="9 10" key="1">
    <citation type="journal article" date="2015" name="J. Biotechnol.">
        <title>Complete genome sequence of Paenibacillus beijingensis 7188(T) (=DSM 24997(T)), a novel rhizobacterium from jujube garden soil.</title>
        <authorList>
            <person name="Kwak Y."/>
            <person name="Shin J.H."/>
        </authorList>
    </citation>
    <scope>NUCLEOTIDE SEQUENCE [LARGE SCALE GENOMIC DNA]</scope>
    <source>
        <strain evidence="9 10">DSM 24997</strain>
    </source>
</reference>
<evidence type="ECO:0000313" key="9">
    <source>
        <dbReference type="EMBL" id="AJY74799.1"/>
    </source>
</evidence>
<dbReference type="PATRIC" id="fig|1126833.4.peg.2123"/>
<feature type="domain" description="EamA" evidence="8">
    <location>
        <begin position="156"/>
        <end position="291"/>
    </location>
</feature>
<feature type="transmembrane region" description="Helical" evidence="7">
    <location>
        <begin position="253"/>
        <end position="271"/>
    </location>
</feature>
<evidence type="ECO:0000256" key="7">
    <source>
        <dbReference type="SAM" id="Phobius"/>
    </source>
</evidence>
<accession>A0A0D5NHD8</accession>
<feature type="transmembrane region" description="Helical" evidence="7">
    <location>
        <begin position="277"/>
        <end position="293"/>
    </location>
</feature>
<dbReference type="KEGG" id="pbj:VN24_09615"/>
<evidence type="ECO:0000313" key="10">
    <source>
        <dbReference type="Proteomes" id="UP000032633"/>
    </source>
</evidence>
<dbReference type="SUPFAM" id="SSF103481">
    <property type="entry name" value="Multidrug resistance efflux transporter EmrE"/>
    <property type="match status" value="2"/>
</dbReference>
<comment type="subcellular location">
    <subcellularLocation>
        <location evidence="1">Cell membrane</location>
        <topology evidence="1">Multi-pass membrane protein</topology>
    </subcellularLocation>
</comment>
<evidence type="ECO:0000256" key="5">
    <source>
        <dbReference type="ARBA" id="ARBA00022989"/>
    </source>
</evidence>
<dbReference type="EMBL" id="CP011058">
    <property type="protein sequence ID" value="AJY74799.1"/>
    <property type="molecule type" value="Genomic_DNA"/>
</dbReference>
<comment type="similarity">
    <text evidence="2">Belongs to the EamA transporter family.</text>
</comment>
<feature type="transmembrane region" description="Helical" evidence="7">
    <location>
        <begin position="221"/>
        <end position="241"/>
    </location>
</feature>
<dbReference type="InterPro" id="IPR000620">
    <property type="entry name" value="EamA_dom"/>
</dbReference>
<evidence type="ECO:0000256" key="4">
    <source>
        <dbReference type="ARBA" id="ARBA00022692"/>
    </source>
</evidence>
<name>A0A0D5NHD8_9BACL</name>
<evidence type="ECO:0000256" key="6">
    <source>
        <dbReference type="ARBA" id="ARBA00023136"/>
    </source>
</evidence>
<dbReference type="PANTHER" id="PTHR42920">
    <property type="entry name" value="OS03G0707200 PROTEIN-RELATED"/>
    <property type="match status" value="1"/>
</dbReference>
<feature type="domain" description="EamA" evidence="8">
    <location>
        <begin position="18"/>
        <end position="147"/>
    </location>
</feature>
<evidence type="ECO:0000256" key="3">
    <source>
        <dbReference type="ARBA" id="ARBA00022475"/>
    </source>
</evidence>
<dbReference type="Pfam" id="PF00892">
    <property type="entry name" value="EamA"/>
    <property type="match status" value="2"/>
</dbReference>
<dbReference type="InterPro" id="IPR051258">
    <property type="entry name" value="Diverse_Substrate_Transporter"/>
</dbReference>
<gene>
    <name evidence="9" type="ORF">VN24_09615</name>
</gene>
<dbReference type="Proteomes" id="UP000032633">
    <property type="component" value="Chromosome"/>
</dbReference>
<dbReference type="HOGENOM" id="CLU_033863_21_3_9"/>
<dbReference type="OrthoDB" id="9804865at2"/>
<feature type="transmembrane region" description="Helical" evidence="7">
    <location>
        <begin position="16"/>
        <end position="34"/>
    </location>
</feature>
<dbReference type="STRING" id="1126833.VN24_09615"/>
<feature type="transmembrane region" description="Helical" evidence="7">
    <location>
        <begin position="40"/>
        <end position="66"/>
    </location>
</feature>
<evidence type="ECO:0000256" key="1">
    <source>
        <dbReference type="ARBA" id="ARBA00004651"/>
    </source>
</evidence>
<feature type="transmembrane region" description="Helical" evidence="7">
    <location>
        <begin position="187"/>
        <end position="209"/>
    </location>
</feature>
<dbReference type="RefSeq" id="WP_045670232.1">
    <property type="nucleotide sequence ID" value="NZ_CP011058.1"/>
</dbReference>
<evidence type="ECO:0000256" key="2">
    <source>
        <dbReference type="ARBA" id="ARBA00007362"/>
    </source>
</evidence>
<evidence type="ECO:0000259" key="8">
    <source>
        <dbReference type="Pfam" id="PF00892"/>
    </source>
</evidence>
<keyword evidence="10" id="KW-1185">Reference proteome</keyword>